<evidence type="ECO:0000256" key="2">
    <source>
        <dbReference type="ARBA" id="ARBA00007928"/>
    </source>
</evidence>
<dbReference type="PIRSF" id="PIRSF006324">
    <property type="entry name" value="LeuE"/>
    <property type="match status" value="1"/>
</dbReference>
<evidence type="ECO:0000313" key="9">
    <source>
        <dbReference type="Proteomes" id="UP001500604"/>
    </source>
</evidence>
<keyword evidence="6 7" id="KW-0472">Membrane</keyword>
<sequence length="205" mass="22547">MALETWFLFALAMTGLALAPGPNGLLALSHGLLYGHRQALFTVLGGVSGFILLMAVSVLGVGAIMQTHGSLLMIMKTAGALYLTWLGLKLWKTSAPEWQENQASDQVSRRILFRQGSLTALANPKVTLVFAAFIPQFIDPTRSLLSQLPVMILTFAACEFMVEYTLTRIAHWLRPWLSTRGKIFNQCCGSAFILIALLMTFEQLV</sequence>
<dbReference type="PANTHER" id="PTHR30086:SF14">
    <property type="entry name" value="HOMOSERINE_HOMOSERINE LACTONE EFFLUX PROTEIN"/>
    <property type="match status" value="1"/>
</dbReference>
<evidence type="ECO:0000256" key="4">
    <source>
        <dbReference type="ARBA" id="ARBA00022692"/>
    </source>
</evidence>
<proteinExistence type="inferred from homology"/>
<evidence type="ECO:0000313" key="8">
    <source>
        <dbReference type="EMBL" id="GAA4652168.1"/>
    </source>
</evidence>
<keyword evidence="4 7" id="KW-0812">Transmembrane</keyword>
<keyword evidence="9" id="KW-1185">Reference proteome</keyword>
<comment type="subcellular location">
    <subcellularLocation>
        <location evidence="1">Cell membrane</location>
        <topology evidence="1">Multi-pass membrane protein</topology>
    </subcellularLocation>
</comment>
<evidence type="ECO:0000256" key="1">
    <source>
        <dbReference type="ARBA" id="ARBA00004651"/>
    </source>
</evidence>
<feature type="transmembrane region" description="Helical" evidence="7">
    <location>
        <begin position="40"/>
        <end position="65"/>
    </location>
</feature>
<protein>
    <submittedName>
        <fullName evidence="8">LysE family transporter</fullName>
    </submittedName>
</protein>
<name>A0ABP8V7E8_9GAMM</name>
<dbReference type="Pfam" id="PF01810">
    <property type="entry name" value="LysE"/>
    <property type="match status" value="1"/>
</dbReference>
<comment type="similarity">
    <text evidence="2">Belongs to the Rht family.</text>
</comment>
<evidence type="ECO:0000256" key="7">
    <source>
        <dbReference type="SAM" id="Phobius"/>
    </source>
</evidence>
<gene>
    <name evidence="8" type="ORF">GCM10023116_44520</name>
</gene>
<keyword evidence="3" id="KW-1003">Cell membrane</keyword>
<feature type="transmembrane region" description="Helical" evidence="7">
    <location>
        <begin position="144"/>
        <end position="162"/>
    </location>
</feature>
<dbReference type="InterPro" id="IPR001123">
    <property type="entry name" value="LeuE-type"/>
</dbReference>
<evidence type="ECO:0000256" key="3">
    <source>
        <dbReference type="ARBA" id="ARBA00022475"/>
    </source>
</evidence>
<evidence type="ECO:0000256" key="5">
    <source>
        <dbReference type="ARBA" id="ARBA00022989"/>
    </source>
</evidence>
<reference evidence="9" key="1">
    <citation type="journal article" date="2019" name="Int. J. Syst. Evol. Microbiol.">
        <title>The Global Catalogue of Microorganisms (GCM) 10K type strain sequencing project: providing services to taxonomists for standard genome sequencing and annotation.</title>
        <authorList>
            <consortium name="The Broad Institute Genomics Platform"/>
            <consortium name="The Broad Institute Genome Sequencing Center for Infectious Disease"/>
            <person name="Wu L."/>
            <person name="Ma J."/>
        </authorList>
    </citation>
    <scope>NUCLEOTIDE SEQUENCE [LARGE SCALE GENOMIC DNA]</scope>
    <source>
        <strain evidence="9">JCM 17805</strain>
    </source>
</reference>
<keyword evidence="5 7" id="KW-1133">Transmembrane helix</keyword>
<accession>A0ABP8V7E8</accession>
<dbReference type="RefSeq" id="WP_345198684.1">
    <property type="nucleotide sequence ID" value="NZ_BAABFL010000470.1"/>
</dbReference>
<feature type="transmembrane region" description="Helical" evidence="7">
    <location>
        <begin position="118"/>
        <end position="138"/>
    </location>
</feature>
<dbReference type="PANTHER" id="PTHR30086">
    <property type="entry name" value="ARGININE EXPORTER PROTEIN ARGO"/>
    <property type="match status" value="1"/>
</dbReference>
<dbReference type="Proteomes" id="UP001500604">
    <property type="component" value="Unassembled WGS sequence"/>
</dbReference>
<organism evidence="8 9">
    <name type="scientific">Kistimonas scapharcae</name>
    <dbReference type="NCBI Taxonomy" id="1036133"/>
    <lineage>
        <taxon>Bacteria</taxon>
        <taxon>Pseudomonadati</taxon>
        <taxon>Pseudomonadota</taxon>
        <taxon>Gammaproteobacteria</taxon>
        <taxon>Oceanospirillales</taxon>
        <taxon>Endozoicomonadaceae</taxon>
        <taxon>Kistimonas</taxon>
    </lineage>
</organism>
<evidence type="ECO:0000256" key="6">
    <source>
        <dbReference type="ARBA" id="ARBA00023136"/>
    </source>
</evidence>
<feature type="transmembrane region" description="Helical" evidence="7">
    <location>
        <begin position="183"/>
        <end position="201"/>
    </location>
</feature>
<dbReference type="EMBL" id="BAABFL010000470">
    <property type="protein sequence ID" value="GAA4652168.1"/>
    <property type="molecule type" value="Genomic_DNA"/>
</dbReference>
<comment type="caution">
    <text evidence="8">The sequence shown here is derived from an EMBL/GenBank/DDBJ whole genome shotgun (WGS) entry which is preliminary data.</text>
</comment>
<feature type="transmembrane region" description="Helical" evidence="7">
    <location>
        <begin position="6"/>
        <end position="28"/>
    </location>
</feature>